<name>A0AAD7C3J8_9AGAR</name>
<proteinExistence type="predicted"/>
<feature type="compositionally biased region" description="Basic and acidic residues" evidence="1">
    <location>
        <begin position="50"/>
        <end position="59"/>
    </location>
</feature>
<dbReference type="AlphaFoldDB" id="A0AAD7C3J8"/>
<evidence type="ECO:0000256" key="1">
    <source>
        <dbReference type="SAM" id="MobiDB-lite"/>
    </source>
</evidence>
<dbReference type="EMBL" id="JARKIF010000005">
    <property type="protein sequence ID" value="KAJ7638258.1"/>
    <property type="molecule type" value="Genomic_DNA"/>
</dbReference>
<evidence type="ECO:0000313" key="3">
    <source>
        <dbReference type="Proteomes" id="UP001221142"/>
    </source>
</evidence>
<dbReference type="Proteomes" id="UP001221142">
    <property type="component" value="Unassembled WGS sequence"/>
</dbReference>
<sequence length="209" mass="24142">LGQLTEGVYREDPLDGIHPDAINWYYGVHGPRLRCAWNQTGAVMARRDRRASDRSRDDMDITGAGNDPDEAVEDSADVDISEEEELENQIGADLQKNIRHEPVKVPRHRSPFKDAELQNLFVQQLDALQLQPDILPEEYGVLEEEWEEKDYLEIEVFRPGTQGKELSIILPRQIWYPRAARWAQALDFMSRIRHELEEETESDSDSNSD</sequence>
<keyword evidence="3" id="KW-1185">Reference proteome</keyword>
<feature type="non-terminal residue" evidence="2">
    <location>
        <position position="209"/>
    </location>
</feature>
<protein>
    <submittedName>
        <fullName evidence="2">Uncharacterized protein</fullName>
    </submittedName>
</protein>
<accession>A0AAD7C3J8</accession>
<reference evidence="2" key="1">
    <citation type="submission" date="2023-03" db="EMBL/GenBank/DDBJ databases">
        <title>Massive genome expansion in bonnet fungi (Mycena s.s.) driven by repeated elements and novel gene families across ecological guilds.</title>
        <authorList>
            <consortium name="Lawrence Berkeley National Laboratory"/>
            <person name="Harder C.B."/>
            <person name="Miyauchi S."/>
            <person name="Viragh M."/>
            <person name="Kuo A."/>
            <person name="Thoen E."/>
            <person name="Andreopoulos B."/>
            <person name="Lu D."/>
            <person name="Skrede I."/>
            <person name="Drula E."/>
            <person name="Henrissat B."/>
            <person name="Morin E."/>
            <person name="Kohler A."/>
            <person name="Barry K."/>
            <person name="LaButti K."/>
            <person name="Morin E."/>
            <person name="Salamov A."/>
            <person name="Lipzen A."/>
            <person name="Mereny Z."/>
            <person name="Hegedus B."/>
            <person name="Baldrian P."/>
            <person name="Stursova M."/>
            <person name="Weitz H."/>
            <person name="Taylor A."/>
            <person name="Grigoriev I.V."/>
            <person name="Nagy L.G."/>
            <person name="Martin F."/>
            <person name="Kauserud H."/>
        </authorList>
    </citation>
    <scope>NUCLEOTIDE SEQUENCE</scope>
    <source>
        <strain evidence="2">9284</strain>
    </source>
</reference>
<comment type="caution">
    <text evidence="2">The sequence shown here is derived from an EMBL/GenBank/DDBJ whole genome shotgun (WGS) entry which is preliminary data.</text>
</comment>
<feature type="compositionally biased region" description="Acidic residues" evidence="1">
    <location>
        <begin position="67"/>
        <end position="86"/>
    </location>
</feature>
<evidence type="ECO:0000313" key="2">
    <source>
        <dbReference type="EMBL" id="KAJ7638258.1"/>
    </source>
</evidence>
<organism evidence="2 3">
    <name type="scientific">Roridomyces roridus</name>
    <dbReference type="NCBI Taxonomy" id="1738132"/>
    <lineage>
        <taxon>Eukaryota</taxon>
        <taxon>Fungi</taxon>
        <taxon>Dikarya</taxon>
        <taxon>Basidiomycota</taxon>
        <taxon>Agaricomycotina</taxon>
        <taxon>Agaricomycetes</taxon>
        <taxon>Agaricomycetidae</taxon>
        <taxon>Agaricales</taxon>
        <taxon>Marasmiineae</taxon>
        <taxon>Mycenaceae</taxon>
        <taxon>Roridomyces</taxon>
    </lineage>
</organism>
<feature type="region of interest" description="Disordered" evidence="1">
    <location>
        <begin position="46"/>
        <end position="86"/>
    </location>
</feature>
<gene>
    <name evidence="2" type="ORF">FB45DRAFT_739937</name>
</gene>